<gene>
    <name evidence="1" type="ORF">GCM10022223_32480</name>
</gene>
<reference evidence="2" key="1">
    <citation type="journal article" date="2019" name="Int. J. Syst. Evol. Microbiol.">
        <title>The Global Catalogue of Microorganisms (GCM) 10K type strain sequencing project: providing services to taxonomists for standard genome sequencing and annotation.</title>
        <authorList>
            <consortium name="The Broad Institute Genomics Platform"/>
            <consortium name="The Broad Institute Genome Sequencing Center for Infectious Disease"/>
            <person name="Wu L."/>
            <person name="Ma J."/>
        </authorList>
    </citation>
    <scope>NUCLEOTIDE SEQUENCE [LARGE SCALE GENOMIC DNA]</scope>
    <source>
        <strain evidence="2">JCM 16902</strain>
    </source>
</reference>
<name>A0ABP6ZMU4_9ACTN</name>
<dbReference type="EMBL" id="BAAAZO010000005">
    <property type="protein sequence ID" value="GAA3613796.1"/>
    <property type="molecule type" value="Genomic_DNA"/>
</dbReference>
<organism evidence="1 2">
    <name type="scientific">Kineosporia mesophila</name>
    <dbReference type="NCBI Taxonomy" id="566012"/>
    <lineage>
        <taxon>Bacteria</taxon>
        <taxon>Bacillati</taxon>
        <taxon>Actinomycetota</taxon>
        <taxon>Actinomycetes</taxon>
        <taxon>Kineosporiales</taxon>
        <taxon>Kineosporiaceae</taxon>
        <taxon>Kineosporia</taxon>
    </lineage>
</organism>
<accession>A0ABP6ZMU4</accession>
<evidence type="ECO:0000313" key="2">
    <source>
        <dbReference type="Proteomes" id="UP001501074"/>
    </source>
</evidence>
<comment type="caution">
    <text evidence="1">The sequence shown here is derived from an EMBL/GenBank/DDBJ whole genome shotgun (WGS) entry which is preliminary data.</text>
</comment>
<dbReference type="RefSeq" id="WP_231488605.1">
    <property type="nucleotide sequence ID" value="NZ_BAAAZO010000005.1"/>
</dbReference>
<sequence>MRRKSVRLEMPGVREKLIESLLYLKNGEWEEGAHGRSDEGFAAMLEIFDFYAILESPSIQLGQICYDEHEVDSLSRFVSCLNKSLHQNTMEGWRDLREAATKTLAIFDRPITSTR</sequence>
<dbReference type="Proteomes" id="UP001501074">
    <property type="component" value="Unassembled WGS sequence"/>
</dbReference>
<keyword evidence="2" id="KW-1185">Reference proteome</keyword>
<evidence type="ECO:0000313" key="1">
    <source>
        <dbReference type="EMBL" id="GAA3613796.1"/>
    </source>
</evidence>
<proteinExistence type="predicted"/>
<protein>
    <submittedName>
        <fullName evidence="1">Uncharacterized protein</fullName>
    </submittedName>
</protein>